<evidence type="ECO:0000259" key="5">
    <source>
        <dbReference type="Pfam" id="PF02867"/>
    </source>
</evidence>
<keyword evidence="3" id="KW-0560">Oxidoreductase</keyword>
<evidence type="ECO:0000256" key="4">
    <source>
        <dbReference type="ARBA" id="ARBA00023285"/>
    </source>
</evidence>
<keyword evidence="2" id="KW-0846">Cobalamin</keyword>
<comment type="cofactor">
    <cofactor evidence="1">
        <name>adenosylcob(III)alamin</name>
        <dbReference type="ChEBI" id="CHEBI:18408"/>
    </cofactor>
</comment>
<dbReference type="SUPFAM" id="SSF51998">
    <property type="entry name" value="PFL-like glycyl radical enzymes"/>
    <property type="match status" value="1"/>
</dbReference>
<organism evidence="6">
    <name type="scientific">marine sediment metagenome</name>
    <dbReference type="NCBI Taxonomy" id="412755"/>
    <lineage>
        <taxon>unclassified sequences</taxon>
        <taxon>metagenomes</taxon>
        <taxon>ecological metagenomes</taxon>
    </lineage>
</organism>
<proteinExistence type="predicted"/>
<dbReference type="PANTHER" id="PTHR43371:SF1">
    <property type="entry name" value="RIBONUCLEOSIDE-DIPHOSPHATE REDUCTASE"/>
    <property type="match status" value="1"/>
</dbReference>
<evidence type="ECO:0000256" key="3">
    <source>
        <dbReference type="ARBA" id="ARBA00023002"/>
    </source>
</evidence>
<dbReference type="InterPro" id="IPR050862">
    <property type="entry name" value="RdRp_reductase_class-2"/>
</dbReference>
<comment type="caution">
    <text evidence="6">The sequence shown here is derived from an EMBL/GenBank/DDBJ whole genome shotgun (WGS) entry which is preliminary data.</text>
</comment>
<dbReference type="GO" id="GO:0004748">
    <property type="term" value="F:ribonucleoside-diphosphate reductase activity, thioredoxin disulfide as acceptor"/>
    <property type="evidence" value="ECO:0007669"/>
    <property type="project" value="TreeGrafter"/>
</dbReference>
<protein>
    <recommendedName>
        <fullName evidence="5">Ribonucleotide reductase large subunit C-terminal domain-containing protein</fullName>
    </recommendedName>
</protein>
<dbReference type="PANTHER" id="PTHR43371">
    <property type="entry name" value="VITAMIN B12-DEPENDENT RIBONUCLEOTIDE REDUCTASE"/>
    <property type="match status" value="1"/>
</dbReference>
<dbReference type="EMBL" id="LAZR01046592">
    <property type="protein sequence ID" value="KKK96176.1"/>
    <property type="molecule type" value="Genomic_DNA"/>
</dbReference>
<accession>A0A0F9CHK5</accession>
<keyword evidence="4" id="KW-0170">Cobalt</keyword>
<dbReference type="GO" id="GO:0031419">
    <property type="term" value="F:cobalamin binding"/>
    <property type="evidence" value="ECO:0007669"/>
    <property type="project" value="UniProtKB-KW"/>
</dbReference>
<feature type="domain" description="Ribonucleotide reductase large subunit C-terminal" evidence="5">
    <location>
        <begin position="73"/>
        <end position="133"/>
    </location>
</feature>
<dbReference type="AlphaFoldDB" id="A0A0F9CHK5"/>
<evidence type="ECO:0000256" key="2">
    <source>
        <dbReference type="ARBA" id="ARBA00022628"/>
    </source>
</evidence>
<evidence type="ECO:0000313" key="6">
    <source>
        <dbReference type="EMBL" id="KKK96176.1"/>
    </source>
</evidence>
<dbReference type="Pfam" id="PF02867">
    <property type="entry name" value="Ribonuc_red_lgC"/>
    <property type="match status" value="1"/>
</dbReference>
<dbReference type="InterPro" id="IPR000788">
    <property type="entry name" value="RNR_lg_C"/>
</dbReference>
<evidence type="ECO:0000256" key="1">
    <source>
        <dbReference type="ARBA" id="ARBA00001922"/>
    </source>
</evidence>
<sequence length="151" mass="16743">MYSEETNVIGREMAWQIYEASNCASWDLAKEEGGYRANRRRNVSLMAIAPNGHGAKLGNCSPSIYCDLYDPDEYREHLEATPKQHIDHIAAWQGVVDGGVSYTVSVPNDSSPSRVEEIFRRAYSGGLKAVSCYRDQSRKGQPCTTEGSCSL</sequence>
<name>A0A0F9CHK5_9ZZZZ</name>
<reference evidence="6" key="1">
    <citation type="journal article" date="2015" name="Nature">
        <title>Complex archaea that bridge the gap between prokaryotes and eukaryotes.</title>
        <authorList>
            <person name="Spang A."/>
            <person name="Saw J.H."/>
            <person name="Jorgensen S.L."/>
            <person name="Zaremba-Niedzwiedzka K."/>
            <person name="Martijn J."/>
            <person name="Lind A.E."/>
            <person name="van Eijk R."/>
            <person name="Schleper C."/>
            <person name="Guy L."/>
            <person name="Ettema T.J."/>
        </authorList>
    </citation>
    <scope>NUCLEOTIDE SEQUENCE</scope>
</reference>
<dbReference type="Gene3D" id="3.20.70.20">
    <property type="match status" value="1"/>
</dbReference>
<gene>
    <name evidence="6" type="ORF">LCGC14_2665390</name>
</gene>